<sequence>MEVTLISVQVVESQEATIARNFHGLNRKIQIVELHDYTSLSILVHQAIKVELQLKRHGKKSYPNTSSSWKGKGDIASHCKNKRTLVLRENGEVESGSSQEDSASSESESSSVETPYEGDLLMKKHISFKVLGSRKIINVDSLRLVEKLAIPTFPHPKPYKLQWIKIVDKQVSLAITLGLKQAIKEFGRDIHTKEALGLHILRASMTPTNAFTLVLRDLIPCANDLLLKDYVRNH</sequence>
<organism evidence="2 3">
    <name type="scientific">Mucuna pruriens</name>
    <name type="common">Velvet bean</name>
    <name type="synonym">Dolichos pruriens</name>
    <dbReference type="NCBI Taxonomy" id="157652"/>
    <lineage>
        <taxon>Eukaryota</taxon>
        <taxon>Viridiplantae</taxon>
        <taxon>Streptophyta</taxon>
        <taxon>Embryophyta</taxon>
        <taxon>Tracheophyta</taxon>
        <taxon>Spermatophyta</taxon>
        <taxon>Magnoliopsida</taxon>
        <taxon>eudicotyledons</taxon>
        <taxon>Gunneridae</taxon>
        <taxon>Pentapetalae</taxon>
        <taxon>rosids</taxon>
        <taxon>fabids</taxon>
        <taxon>Fabales</taxon>
        <taxon>Fabaceae</taxon>
        <taxon>Papilionoideae</taxon>
        <taxon>50 kb inversion clade</taxon>
        <taxon>NPAAA clade</taxon>
        <taxon>indigoferoid/millettioid clade</taxon>
        <taxon>Phaseoleae</taxon>
        <taxon>Mucuna</taxon>
    </lineage>
</organism>
<proteinExistence type="predicted"/>
<feature type="non-terminal residue" evidence="2">
    <location>
        <position position="1"/>
    </location>
</feature>
<feature type="region of interest" description="Disordered" evidence="1">
    <location>
        <begin position="87"/>
        <end position="114"/>
    </location>
</feature>
<reference evidence="2" key="1">
    <citation type="submission" date="2018-05" db="EMBL/GenBank/DDBJ databases">
        <title>Draft genome of Mucuna pruriens seed.</title>
        <authorList>
            <person name="Nnadi N.E."/>
            <person name="Vos R."/>
            <person name="Hasami M.H."/>
            <person name="Devisetty U.K."/>
            <person name="Aguiy J.C."/>
        </authorList>
    </citation>
    <scope>NUCLEOTIDE SEQUENCE [LARGE SCALE GENOMIC DNA]</scope>
    <source>
        <strain evidence="2">JCA_2017</strain>
    </source>
</reference>
<dbReference type="Proteomes" id="UP000257109">
    <property type="component" value="Unassembled WGS sequence"/>
</dbReference>
<evidence type="ECO:0000256" key="1">
    <source>
        <dbReference type="SAM" id="MobiDB-lite"/>
    </source>
</evidence>
<dbReference type="AlphaFoldDB" id="A0A371FG32"/>
<dbReference type="OrthoDB" id="1731207at2759"/>
<dbReference type="PANTHER" id="PTHR35046">
    <property type="entry name" value="ZINC KNUCKLE (CCHC-TYPE) FAMILY PROTEIN"/>
    <property type="match status" value="1"/>
</dbReference>
<dbReference type="PANTHER" id="PTHR35046:SF9">
    <property type="entry name" value="RNA-DIRECTED DNA POLYMERASE"/>
    <property type="match status" value="1"/>
</dbReference>
<feature type="compositionally biased region" description="Low complexity" evidence="1">
    <location>
        <begin position="94"/>
        <end position="113"/>
    </location>
</feature>
<evidence type="ECO:0000313" key="3">
    <source>
        <dbReference type="Proteomes" id="UP000257109"/>
    </source>
</evidence>
<dbReference type="EMBL" id="QJKJ01009232">
    <property type="protein sequence ID" value="RDX77255.1"/>
    <property type="molecule type" value="Genomic_DNA"/>
</dbReference>
<name>A0A371FG32_MUCPR</name>
<keyword evidence="3" id="KW-1185">Reference proteome</keyword>
<comment type="caution">
    <text evidence="2">The sequence shown here is derived from an EMBL/GenBank/DDBJ whole genome shotgun (WGS) entry which is preliminary data.</text>
</comment>
<protein>
    <submittedName>
        <fullName evidence="2">Uncharacterized protein</fullName>
    </submittedName>
</protein>
<gene>
    <name evidence="2" type="ORF">CR513_42651</name>
</gene>
<accession>A0A371FG32</accession>
<evidence type="ECO:0000313" key="2">
    <source>
        <dbReference type="EMBL" id="RDX77255.1"/>
    </source>
</evidence>